<evidence type="ECO:0008006" key="4">
    <source>
        <dbReference type="Google" id="ProtNLM"/>
    </source>
</evidence>
<proteinExistence type="predicted"/>
<dbReference type="STRING" id="1760988.SAMN02949497_0421"/>
<accession>A0A1Y6DB86</accession>
<sequence>MNPWAIGGAVAGGIGLVVALLFGGNQWLVAKGRKALAERFPPGELLLSAPSANGLGLESRGRWQVRGNGALAVTPAEVWFQAFFYSLELNLPLRNIRGVELVDSHLGKMIIGRKLLKIYFIDAAGNADSVAFLVREPAHWQAVIERARATAGTGP</sequence>
<keyword evidence="3" id="KW-1185">Reference proteome</keyword>
<gene>
    <name evidence="2" type="ORF">SAMN02949497_0421</name>
</gene>
<keyword evidence="1" id="KW-1133">Transmembrane helix</keyword>
<dbReference type="AlphaFoldDB" id="A0A1Y6DB86"/>
<name>A0A1Y6DB86_9GAMM</name>
<dbReference type="Proteomes" id="UP000192923">
    <property type="component" value="Unassembled WGS sequence"/>
</dbReference>
<evidence type="ECO:0000313" key="2">
    <source>
        <dbReference type="EMBL" id="SMF97394.1"/>
    </source>
</evidence>
<keyword evidence="1" id="KW-0812">Transmembrane</keyword>
<dbReference type="EMBL" id="FXAM01000002">
    <property type="protein sequence ID" value="SMF97394.1"/>
    <property type="molecule type" value="Genomic_DNA"/>
</dbReference>
<keyword evidence="1" id="KW-0472">Membrane</keyword>
<evidence type="ECO:0000256" key="1">
    <source>
        <dbReference type="SAM" id="Phobius"/>
    </source>
</evidence>
<organism evidence="2 3">
    <name type="scientific">Methylomagnum ishizawai</name>
    <dbReference type="NCBI Taxonomy" id="1760988"/>
    <lineage>
        <taxon>Bacteria</taxon>
        <taxon>Pseudomonadati</taxon>
        <taxon>Pseudomonadota</taxon>
        <taxon>Gammaproteobacteria</taxon>
        <taxon>Methylococcales</taxon>
        <taxon>Methylococcaceae</taxon>
        <taxon>Methylomagnum</taxon>
    </lineage>
</organism>
<feature type="transmembrane region" description="Helical" evidence="1">
    <location>
        <begin position="6"/>
        <end position="29"/>
    </location>
</feature>
<dbReference type="OrthoDB" id="4467958at2"/>
<dbReference type="RefSeq" id="WP_085216430.1">
    <property type="nucleotide sequence ID" value="NZ_FXAM01000002.1"/>
</dbReference>
<reference evidence="2 3" key="1">
    <citation type="submission" date="2016-12" db="EMBL/GenBank/DDBJ databases">
        <authorList>
            <person name="Song W.-J."/>
            <person name="Kurnit D.M."/>
        </authorList>
    </citation>
    <scope>NUCLEOTIDE SEQUENCE [LARGE SCALE GENOMIC DNA]</scope>
    <source>
        <strain evidence="2 3">175</strain>
    </source>
</reference>
<protein>
    <recommendedName>
        <fullName evidence="4">GRAM domain-containing protein</fullName>
    </recommendedName>
</protein>
<evidence type="ECO:0000313" key="3">
    <source>
        <dbReference type="Proteomes" id="UP000192923"/>
    </source>
</evidence>